<dbReference type="EMBL" id="VISQ01000001">
    <property type="protein sequence ID" value="TVZ72470.1"/>
    <property type="molecule type" value="Genomic_DNA"/>
</dbReference>
<comment type="caution">
    <text evidence="2">The sequence shown here is derived from an EMBL/GenBank/DDBJ whole genome shotgun (WGS) entry which is preliminary data.</text>
</comment>
<sequence length="562" mass="60757">MNLLEAYYYTFAADASKLDKALSDSNKKVNELEDSLKKTDITAAKLGAAFIDLVKAGAKVLGIVPTYEGLKMLALDTAESTSALGRQAEQMNVNVSTLDAWRKAIVESGGDADVFTNTLGNLAQRFRDPEAALLRYSKALGGMNSIQAQNAGKMLGLDEGTIELLRKGRINVEELIKKQKDQGVVTKQQVEMADKFNHDLRVLSMTFDSLRSDIGTLLIPVMQLLLTQWVAIAKWARENKGPLGDVFMVAAAIVAAYYIPTMISAAAATFAATWPLLAIGAAIAALAVVIADVIGYFRGWDSVTGRLAQKFPALDKFLQASKAEVLALWEALLVLFTDPMQFLANLTAELQPLLDMFESLKAEGLRLLDLLLSLFTNPMQYLEILKAAVISLLDSLLWEGAGDTVFDFLGRAAESVMVIWNVLKSLIGGVIQAALLGFQKIGDAWKTVKGWFGMGKKEVDQASNAAKTSDDPQSENGLAQQRINALVYQAQNDIDAMNRSPITAMTSNSIANGNQTLASERTDIRIDNITVQTQAVDAQGIANGLSGALDDVYHHNNNGMGA</sequence>
<evidence type="ECO:0000256" key="1">
    <source>
        <dbReference type="SAM" id="Phobius"/>
    </source>
</evidence>
<keyword evidence="1" id="KW-0812">Transmembrane</keyword>
<feature type="transmembrane region" description="Helical" evidence="1">
    <location>
        <begin position="247"/>
        <end position="270"/>
    </location>
</feature>
<reference evidence="2" key="1">
    <citation type="submission" date="2019-06" db="EMBL/GenBank/DDBJ databases">
        <authorList>
            <person name="Deangelis K."/>
            <person name="Huntemann M."/>
            <person name="Clum A."/>
            <person name="Pillay M."/>
            <person name="Palaniappan K."/>
            <person name="Varghese N."/>
            <person name="Mikhailova N."/>
            <person name="Stamatis D."/>
            <person name="Reddy T."/>
            <person name="Daum C."/>
            <person name="Shapiro N."/>
            <person name="Ivanova N."/>
            <person name="Kyrpides N."/>
            <person name="Woyke T."/>
        </authorList>
    </citation>
    <scope>NUCLEOTIDE SEQUENCE [LARGE SCALE GENOMIC DNA]</scope>
    <source>
        <strain evidence="2">128R</strain>
    </source>
</reference>
<feature type="transmembrane region" description="Helical" evidence="1">
    <location>
        <begin position="276"/>
        <end position="297"/>
    </location>
</feature>
<reference evidence="2" key="2">
    <citation type="submission" date="2019-08" db="EMBL/GenBank/DDBJ databases">
        <title>Investigation of anaerobic lignin degradation for improved lignocellulosic biofuels.</title>
        <authorList>
            <person name="Deangelis K.PhD."/>
        </authorList>
    </citation>
    <scope>NUCLEOTIDE SEQUENCE [LARGE SCALE GENOMIC DNA]</scope>
    <source>
        <strain evidence="2">128R</strain>
    </source>
</reference>
<protein>
    <recommendedName>
        <fullName evidence="3">Phage-related minor tail protein</fullName>
    </recommendedName>
</protein>
<name>A0A559TD21_SERFO</name>
<evidence type="ECO:0000313" key="2">
    <source>
        <dbReference type="EMBL" id="TVZ72470.1"/>
    </source>
</evidence>
<gene>
    <name evidence="2" type="ORF">FHU10_5150</name>
</gene>
<dbReference type="AlphaFoldDB" id="A0A559TD21"/>
<dbReference type="OrthoDB" id="6522346at2"/>
<feature type="transmembrane region" description="Helical" evidence="1">
    <location>
        <begin position="214"/>
        <end position="235"/>
    </location>
</feature>
<evidence type="ECO:0008006" key="3">
    <source>
        <dbReference type="Google" id="ProtNLM"/>
    </source>
</evidence>
<proteinExistence type="predicted"/>
<accession>A0A559TD21</accession>
<organism evidence="2">
    <name type="scientific">Serratia fonticola</name>
    <dbReference type="NCBI Taxonomy" id="47917"/>
    <lineage>
        <taxon>Bacteria</taxon>
        <taxon>Pseudomonadati</taxon>
        <taxon>Pseudomonadota</taxon>
        <taxon>Gammaproteobacteria</taxon>
        <taxon>Enterobacterales</taxon>
        <taxon>Yersiniaceae</taxon>
        <taxon>Serratia</taxon>
    </lineage>
</organism>
<keyword evidence="1" id="KW-1133">Transmembrane helix</keyword>
<keyword evidence="1" id="KW-0472">Membrane</keyword>